<dbReference type="EC" id="5.6.2.4" evidence="8"/>
<evidence type="ECO:0000256" key="8">
    <source>
        <dbReference type="ARBA" id="ARBA00034808"/>
    </source>
</evidence>
<dbReference type="PANTHER" id="PTHR11070">
    <property type="entry name" value="UVRD / RECB / PCRA DNA HELICASE FAMILY MEMBER"/>
    <property type="match status" value="1"/>
</dbReference>
<evidence type="ECO:0000256" key="10">
    <source>
        <dbReference type="PROSITE-ProRule" id="PRU00560"/>
    </source>
</evidence>
<evidence type="ECO:0000256" key="3">
    <source>
        <dbReference type="ARBA" id="ARBA00022801"/>
    </source>
</evidence>
<dbReference type="Gene3D" id="1.10.10.160">
    <property type="match status" value="1"/>
</dbReference>
<evidence type="ECO:0000313" key="13">
    <source>
        <dbReference type="EMBL" id="CAK9219309.1"/>
    </source>
</evidence>
<keyword evidence="5 10" id="KW-0067">ATP-binding</keyword>
<evidence type="ECO:0000259" key="12">
    <source>
        <dbReference type="PROSITE" id="PS51217"/>
    </source>
</evidence>
<dbReference type="PANTHER" id="PTHR11070:SF61">
    <property type="entry name" value="DNA 3'-5' HELICASE"/>
    <property type="match status" value="1"/>
</dbReference>
<protein>
    <recommendedName>
        <fullName evidence="8">DNA 3'-5' helicase</fullName>
        <ecNumber evidence="8">5.6.2.4</ecNumber>
    </recommendedName>
</protein>
<dbReference type="InterPro" id="IPR014017">
    <property type="entry name" value="DNA_helicase_UvrD-like_C"/>
</dbReference>
<comment type="catalytic activity">
    <reaction evidence="9">
        <text>ATP + H2O = ADP + phosphate + H(+)</text>
        <dbReference type="Rhea" id="RHEA:13065"/>
        <dbReference type="ChEBI" id="CHEBI:15377"/>
        <dbReference type="ChEBI" id="CHEBI:15378"/>
        <dbReference type="ChEBI" id="CHEBI:30616"/>
        <dbReference type="ChEBI" id="CHEBI:43474"/>
        <dbReference type="ChEBI" id="CHEBI:456216"/>
        <dbReference type="EC" id="5.6.2.4"/>
    </reaction>
</comment>
<feature type="binding site" evidence="10">
    <location>
        <begin position="237"/>
        <end position="244"/>
    </location>
    <ligand>
        <name>ATP</name>
        <dbReference type="ChEBI" id="CHEBI:30616"/>
    </ligand>
</feature>
<dbReference type="InterPro" id="IPR000212">
    <property type="entry name" value="DNA_helicase_UvrD/REP"/>
</dbReference>
<dbReference type="InterPro" id="IPR014016">
    <property type="entry name" value="UvrD-like_ATP-bd"/>
</dbReference>
<evidence type="ECO:0000256" key="2">
    <source>
        <dbReference type="ARBA" id="ARBA00022741"/>
    </source>
</evidence>
<accession>A0ABP0UD61</accession>
<organism evidence="13 14">
    <name type="scientific">Sphagnum troendelagicum</name>
    <dbReference type="NCBI Taxonomy" id="128251"/>
    <lineage>
        <taxon>Eukaryota</taxon>
        <taxon>Viridiplantae</taxon>
        <taxon>Streptophyta</taxon>
        <taxon>Embryophyta</taxon>
        <taxon>Bryophyta</taxon>
        <taxon>Sphagnophytina</taxon>
        <taxon>Sphagnopsida</taxon>
        <taxon>Sphagnales</taxon>
        <taxon>Sphagnaceae</taxon>
        <taxon>Sphagnum</taxon>
    </lineage>
</organism>
<dbReference type="Proteomes" id="UP001497512">
    <property type="component" value="Chromosome 3"/>
</dbReference>
<keyword evidence="14" id="KW-1185">Reference proteome</keyword>
<evidence type="ECO:0000256" key="5">
    <source>
        <dbReference type="ARBA" id="ARBA00022840"/>
    </source>
</evidence>
<evidence type="ECO:0000259" key="11">
    <source>
        <dbReference type="PROSITE" id="PS51198"/>
    </source>
</evidence>
<keyword evidence="4 10" id="KW-0347">Helicase</keyword>
<proteinExistence type="inferred from homology"/>
<gene>
    <name evidence="13" type="ORF">CSSPTR1EN2_LOCUS14420</name>
</gene>
<feature type="domain" description="UvrD-like helicase C-terminal" evidence="12">
    <location>
        <begin position="524"/>
        <end position="846"/>
    </location>
</feature>
<evidence type="ECO:0000313" key="14">
    <source>
        <dbReference type="Proteomes" id="UP001497512"/>
    </source>
</evidence>
<comment type="similarity">
    <text evidence="1">Belongs to the helicase family. UvrD subfamily.</text>
</comment>
<keyword evidence="2 10" id="KW-0547">Nucleotide-binding</keyword>
<dbReference type="CDD" id="cd17932">
    <property type="entry name" value="DEXQc_UvrD"/>
    <property type="match status" value="1"/>
</dbReference>
<dbReference type="Pfam" id="PF00580">
    <property type="entry name" value="UvrD-helicase"/>
    <property type="match status" value="1"/>
</dbReference>
<dbReference type="InterPro" id="IPR013986">
    <property type="entry name" value="DExx_box_DNA_helicase_dom_sf"/>
</dbReference>
<keyword evidence="3 10" id="KW-0378">Hydrolase</keyword>
<dbReference type="PROSITE" id="PS51217">
    <property type="entry name" value="UVRD_HELICASE_CTER"/>
    <property type="match status" value="1"/>
</dbReference>
<dbReference type="PROSITE" id="PS51198">
    <property type="entry name" value="UVRD_HELICASE_ATP_BIND"/>
    <property type="match status" value="1"/>
</dbReference>
<feature type="domain" description="UvrD-like helicase ATP-binding" evidence="11">
    <location>
        <begin position="216"/>
        <end position="523"/>
    </location>
</feature>
<dbReference type="Gene3D" id="1.10.486.10">
    <property type="entry name" value="PCRA, domain 4"/>
    <property type="match status" value="1"/>
</dbReference>
<evidence type="ECO:0000256" key="7">
    <source>
        <dbReference type="ARBA" id="ARBA00034617"/>
    </source>
</evidence>
<evidence type="ECO:0000256" key="1">
    <source>
        <dbReference type="ARBA" id="ARBA00009922"/>
    </source>
</evidence>
<keyword evidence="6" id="KW-0413">Isomerase</keyword>
<evidence type="ECO:0000256" key="4">
    <source>
        <dbReference type="ARBA" id="ARBA00022806"/>
    </source>
</evidence>
<reference evidence="13" key="1">
    <citation type="submission" date="2024-02" db="EMBL/GenBank/DDBJ databases">
        <authorList>
            <consortium name="ELIXIR-Norway"/>
            <consortium name="Elixir Norway"/>
        </authorList>
    </citation>
    <scope>NUCLEOTIDE SEQUENCE</scope>
</reference>
<comment type="catalytic activity">
    <reaction evidence="7">
        <text>Couples ATP hydrolysis with the unwinding of duplex DNA by translocating in the 3'-5' direction.</text>
        <dbReference type="EC" id="5.6.2.4"/>
    </reaction>
</comment>
<dbReference type="Pfam" id="PF13361">
    <property type="entry name" value="UvrD_C"/>
    <property type="match status" value="1"/>
</dbReference>
<dbReference type="EMBL" id="OZ019895">
    <property type="protein sequence ID" value="CAK9219309.1"/>
    <property type="molecule type" value="Genomic_DNA"/>
</dbReference>
<dbReference type="InterPro" id="IPR027417">
    <property type="entry name" value="P-loop_NTPase"/>
</dbReference>
<evidence type="ECO:0000256" key="9">
    <source>
        <dbReference type="ARBA" id="ARBA00048988"/>
    </source>
</evidence>
<sequence length="1147" mass="127663">MARGDKGADGSGGSRLSELQQARITENYRAAKAILARKKRQLLPSSQVEEENCSPIKRRSPLAELQCNRFRPSDCSEFEASGTCKAAASCDRGVEKEASENSSTAGKNICRLPTDGDNSLQSCSTERLCEEFDEELIQELDALCEKRSKGPHDGRKLSTGQELHSLSTHVSTVCWRGDLQERMLASSASPVLVQGVLVTRAGSPSPPTEMPEYLRTLNATQREAALSDTSKPLLILAGPGSGKTSTMVARLVSFLMEGMEARNILAMTFTAAAATEMRDRVGAAVGKAVSKELSISTFHAFCLQLCRLHAEKLGRTAEFLVYGHSQQRRAVIEATRLASMETDTAQAGSSVTTPLGISTTDTKPQVQANVQNLVACKDKAKKWLQFVTQAKAAGRTAEEYEKMGNRIGGAVLRHYEATLLACNALDYHDFINFSVRLLKEHPEVLAECQKTWTCVLVDEFQDTSTMQYNFLHLLASHNRITVVGDDDQSIFSFNGADSSGFDSFRKDFPQLKEVRLHQNYRSTRCIVEAATSLIKHNTKRCQEKQVHTDNSAGDRIVVMECRTEAAQCANVVDCILMNAVANTPQKPTYGNTAVLYRRQVTGRLFQSAFRARKIPFNVHGVAFYRKKVIKNVTAMLWTVLPGNTDIYWRRVFKALYAGDPSEGKRVVEYVDKVVKTNACTFQQAAQTVFTAKVSGTFSRRQLALGRRVLTSINMVHRLAHKEKSLSGLITAVVNLLPQRPVFNTRAVVDENGGKLLNEDDDPRTVLEYFLDDVNDFLSNIFKPFSYDETDKPLSENGHHLGVGDGCLPVLKAFLDHLVTREQDNFRNRQKENKNSVMLTTMHQSKGLEWETVFIVKANETETPLLNEAMGYVDEGASSIEEERRLFYVAMTRAQKSLYICYVVVDSRRQVLQPSRFIKEIPHHLLNFQYGTSHGDPFPKQVNINTSKEILVSSSSNYQQGLKTDCDLQLLCEDGENDSPDGGNELFPGRTDSPTAHEDAAVGHTFLKGFNIEARSTIAALFHSWARKPAFQDPKRLLSKVGFAIDERLRSKNIKNKDMLIALKCSLKDDAALAYAHNAIKWGQLPPEERALLQAERQEHFQQQGSERSMGCATATPKQIAFLHSLGCTVNPTSRLHASQLIEQYKKL</sequence>
<name>A0ABP0UD61_9BRYO</name>
<evidence type="ECO:0000256" key="6">
    <source>
        <dbReference type="ARBA" id="ARBA00023235"/>
    </source>
</evidence>
<dbReference type="SUPFAM" id="SSF52540">
    <property type="entry name" value="P-loop containing nucleoside triphosphate hydrolases"/>
    <property type="match status" value="1"/>
</dbReference>
<dbReference type="Gene3D" id="3.40.50.300">
    <property type="entry name" value="P-loop containing nucleotide triphosphate hydrolases"/>
    <property type="match status" value="2"/>
</dbReference>